<keyword evidence="5 6" id="KW-0472">Membrane</keyword>
<dbReference type="PIRSF" id="PIRSF002808">
    <property type="entry name" value="Hexose_phosphate_transp"/>
    <property type="match status" value="1"/>
</dbReference>
<proteinExistence type="predicted"/>
<dbReference type="InterPro" id="IPR036259">
    <property type="entry name" value="MFS_trans_sf"/>
</dbReference>
<name>A0A2N9M813_9BACT</name>
<dbReference type="GO" id="GO:0022857">
    <property type="term" value="F:transmembrane transporter activity"/>
    <property type="evidence" value="ECO:0007669"/>
    <property type="project" value="InterPro"/>
</dbReference>
<evidence type="ECO:0000256" key="1">
    <source>
        <dbReference type="ARBA" id="ARBA00004651"/>
    </source>
</evidence>
<organism evidence="8 9">
    <name type="scientific">Candidatus Sulfuritelmatomonas gaucii</name>
    <dbReference type="NCBI Taxonomy" id="2043161"/>
    <lineage>
        <taxon>Bacteria</taxon>
        <taxon>Pseudomonadati</taxon>
        <taxon>Acidobacteriota</taxon>
        <taxon>Terriglobia</taxon>
        <taxon>Terriglobales</taxon>
        <taxon>Acidobacteriaceae</taxon>
        <taxon>Candidatus Sulfuritelmatomonas</taxon>
    </lineage>
</organism>
<feature type="transmembrane region" description="Helical" evidence="6">
    <location>
        <begin position="251"/>
        <end position="276"/>
    </location>
</feature>
<keyword evidence="4 6" id="KW-1133">Transmembrane helix</keyword>
<keyword evidence="3 6" id="KW-0812">Transmembrane</keyword>
<evidence type="ECO:0000256" key="2">
    <source>
        <dbReference type="ARBA" id="ARBA00022475"/>
    </source>
</evidence>
<feature type="domain" description="Major facilitator superfamily (MFS) profile" evidence="7">
    <location>
        <begin position="19"/>
        <end position="436"/>
    </location>
</feature>
<dbReference type="PANTHER" id="PTHR11662">
    <property type="entry name" value="SOLUTE CARRIER FAMILY 17"/>
    <property type="match status" value="1"/>
</dbReference>
<dbReference type="InterPro" id="IPR020846">
    <property type="entry name" value="MFS_dom"/>
</dbReference>
<evidence type="ECO:0000313" key="8">
    <source>
        <dbReference type="EMBL" id="SPE31626.1"/>
    </source>
</evidence>
<keyword evidence="2" id="KW-1003">Cell membrane</keyword>
<dbReference type="Gene3D" id="1.20.1250.20">
    <property type="entry name" value="MFS general substrate transporter like domains"/>
    <property type="match status" value="2"/>
</dbReference>
<dbReference type="EMBL" id="OKRB01000152">
    <property type="protein sequence ID" value="SPE31626.1"/>
    <property type="molecule type" value="Genomic_DNA"/>
</dbReference>
<evidence type="ECO:0000256" key="4">
    <source>
        <dbReference type="ARBA" id="ARBA00022989"/>
    </source>
</evidence>
<dbReference type="InterPro" id="IPR000849">
    <property type="entry name" value="Sugar_P_transporter"/>
</dbReference>
<gene>
    <name evidence="8" type="ORF">SBA5_90003</name>
</gene>
<dbReference type="PANTHER" id="PTHR11662:SF399">
    <property type="entry name" value="FI19708P1-RELATED"/>
    <property type="match status" value="1"/>
</dbReference>
<feature type="transmembrane region" description="Helical" evidence="6">
    <location>
        <begin position="344"/>
        <end position="362"/>
    </location>
</feature>
<feature type="transmembrane region" description="Helical" evidence="6">
    <location>
        <begin position="150"/>
        <end position="172"/>
    </location>
</feature>
<evidence type="ECO:0000256" key="3">
    <source>
        <dbReference type="ARBA" id="ARBA00022692"/>
    </source>
</evidence>
<dbReference type="GO" id="GO:0005886">
    <property type="term" value="C:plasma membrane"/>
    <property type="evidence" value="ECO:0007669"/>
    <property type="project" value="UniProtKB-SubCell"/>
</dbReference>
<sequence>MHVNSNHRHRSLPPIRYLLVLLLFVMSAVAFLDRTNISVAGIDISREYAIDNTHLGWVFSAFLVGYAIFQVPTGLLARRIGPRYVLSLGIAWCSVFAALTALVPPTLRDALPVLVLVRFGLGVGEATMYPAASQFVERWFPVGERGKANGLVFAGVGIGAGLTPPIVTAIILRHGWRAAFWFSATIDAVVSLVWYLAARDNPAQHPFVGEAEKALIGGEQNQSNPSIVRSEPPRDAKRSIPWTKIFTSKDVFSLTLSYFAFVYVAWIFFAWFYIYMAQVRGLNLKTSAIFSMLPFIAMTIGCLGGGTVSDWIASRFGLRAGRCLLPALSLGLTAILLVTGSRAHSVATAGVTLACGAGVLYISQSGFWAVSADIAGENVGVVSAIMNMGGQLGGACSASLTPLIAAHIGWEMSFVAAASISALGAGGWLIIDPMKNCNAAGTD</sequence>
<feature type="transmembrane region" description="Helical" evidence="6">
    <location>
        <begin position="178"/>
        <end position="197"/>
    </location>
</feature>
<evidence type="ECO:0000256" key="6">
    <source>
        <dbReference type="SAM" id="Phobius"/>
    </source>
</evidence>
<dbReference type="InterPro" id="IPR011701">
    <property type="entry name" value="MFS"/>
</dbReference>
<protein>
    <submittedName>
        <fullName evidence="8">Major facilitator superfamily MFS_1</fullName>
    </submittedName>
</protein>
<feature type="transmembrane region" description="Helical" evidence="6">
    <location>
        <begin position="56"/>
        <end position="77"/>
    </location>
</feature>
<dbReference type="Proteomes" id="UP000239735">
    <property type="component" value="Unassembled WGS sequence"/>
</dbReference>
<feature type="transmembrane region" description="Helical" evidence="6">
    <location>
        <begin position="84"/>
        <end position="104"/>
    </location>
</feature>
<feature type="transmembrane region" description="Helical" evidence="6">
    <location>
        <begin position="320"/>
        <end position="338"/>
    </location>
</feature>
<feature type="transmembrane region" description="Helical" evidence="6">
    <location>
        <begin position="288"/>
        <end position="308"/>
    </location>
</feature>
<dbReference type="CDD" id="cd17319">
    <property type="entry name" value="MFS_ExuT_GudP_like"/>
    <property type="match status" value="1"/>
</dbReference>
<evidence type="ECO:0000256" key="5">
    <source>
        <dbReference type="ARBA" id="ARBA00023136"/>
    </source>
</evidence>
<accession>A0A2N9M813</accession>
<dbReference type="PROSITE" id="PS50850">
    <property type="entry name" value="MFS"/>
    <property type="match status" value="1"/>
</dbReference>
<dbReference type="Pfam" id="PF07690">
    <property type="entry name" value="MFS_1"/>
    <property type="match status" value="1"/>
</dbReference>
<evidence type="ECO:0000313" key="9">
    <source>
        <dbReference type="Proteomes" id="UP000239735"/>
    </source>
</evidence>
<comment type="subcellular location">
    <subcellularLocation>
        <location evidence="1">Cell membrane</location>
        <topology evidence="1">Multi-pass membrane protein</topology>
    </subcellularLocation>
</comment>
<dbReference type="AlphaFoldDB" id="A0A2N9M813"/>
<dbReference type="SUPFAM" id="SSF103473">
    <property type="entry name" value="MFS general substrate transporter"/>
    <property type="match status" value="1"/>
</dbReference>
<evidence type="ECO:0000259" key="7">
    <source>
        <dbReference type="PROSITE" id="PS50850"/>
    </source>
</evidence>
<reference evidence="9" key="1">
    <citation type="submission" date="2018-02" db="EMBL/GenBank/DDBJ databases">
        <authorList>
            <person name="Hausmann B."/>
        </authorList>
    </citation>
    <scope>NUCLEOTIDE SEQUENCE [LARGE SCALE GENOMIC DNA]</scope>
    <source>
        <strain evidence="9">Peat soil MAG SbA5</strain>
    </source>
</reference>
<dbReference type="InterPro" id="IPR050382">
    <property type="entry name" value="MFS_Na/Anion_cotransporter"/>
</dbReference>